<dbReference type="GO" id="GO:0005524">
    <property type="term" value="F:ATP binding"/>
    <property type="evidence" value="ECO:0007669"/>
    <property type="project" value="UniProtKB-UniRule"/>
</dbReference>
<evidence type="ECO:0000256" key="8">
    <source>
        <dbReference type="ARBA" id="ARBA00022840"/>
    </source>
</evidence>
<dbReference type="NCBIfam" id="TIGR00694">
    <property type="entry name" value="thiM"/>
    <property type="match status" value="1"/>
</dbReference>
<evidence type="ECO:0000256" key="11">
    <source>
        <dbReference type="HAMAP-Rule" id="MF_00228"/>
    </source>
</evidence>
<dbReference type="PRINTS" id="PR01099">
    <property type="entry name" value="HYETHTZKNASE"/>
</dbReference>
<dbReference type="AlphaFoldDB" id="A0A3G2L5Y7"/>
<feature type="binding site" evidence="11">
    <location>
        <position position="167"/>
    </location>
    <ligand>
        <name>ATP</name>
        <dbReference type="ChEBI" id="CHEBI:30616"/>
    </ligand>
</feature>
<evidence type="ECO:0000313" key="13">
    <source>
        <dbReference type="Proteomes" id="UP000276309"/>
    </source>
</evidence>
<keyword evidence="8 11" id="KW-0067">ATP-binding</keyword>
<reference evidence="12 13" key="1">
    <citation type="submission" date="2018-08" db="EMBL/GenBank/DDBJ databases">
        <title>The reduced genetic potential of extracellular carbohydrate catabolism in Euzebyella marina RN62, a Flavobacteriia bacterium isolated from the hadal water.</title>
        <authorList>
            <person name="Xue C."/>
        </authorList>
    </citation>
    <scope>NUCLEOTIDE SEQUENCE [LARGE SCALE GENOMIC DNA]</scope>
    <source>
        <strain evidence="12 13">RN62</strain>
    </source>
</reference>
<dbReference type="NCBIfam" id="NF006830">
    <property type="entry name" value="PRK09355.1"/>
    <property type="match status" value="1"/>
</dbReference>
<evidence type="ECO:0000256" key="4">
    <source>
        <dbReference type="ARBA" id="ARBA00022679"/>
    </source>
</evidence>
<keyword evidence="6 11" id="KW-0547">Nucleotide-binding</keyword>
<evidence type="ECO:0000256" key="3">
    <source>
        <dbReference type="ARBA" id="ARBA00004868"/>
    </source>
</evidence>
<dbReference type="InterPro" id="IPR029056">
    <property type="entry name" value="Ribokinase-like"/>
</dbReference>
<comment type="cofactor">
    <cofactor evidence="2 11">
        <name>Mg(2+)</name>
        <dbReference type="ChEBI" id="CHEBI:18420"/>
    </cofactor>
</comment>
<keyword evidence="10 11" id="KW-0784">Thiamine biosynthesis</keyword>
<evidence type="ECO:0000256" key="1">
    <source>
        <dbReference type="ARBA" id="ARBA00001771"/>
    </source>
</evidence>
<dbReference type="PIRSF" id="PIRSF000513">
    <property type="entry name" value="Thz_kinase"/>
    <property type="match status" value="1"/>
</dbReference>
<organism evidence="12 13">
    <name type="scientific">Euzebyella marina</name>
    <dbReference type="NCBI Taxonomy" id="1761453"/>
    <lineage>
        <taxon>Bacteria</taxon>
        <taxon>Pseudomonadati</taxon>
        <taxon>Bacteroidota</taxon>
        <taxon>Flavobacteriia</taxon>
        <taxon>Flavobacteriales</taxon>
        <taxon>Flavobacteriaceae</taxon>
        <taxon>Euzebyella</taxon>
    </lineage>
</organism>
<evidence type="ECO:0000256" key="2">
    <source>
        <dbReference type="ARBA" id="ARBA00001946"/>
    </source>
</evidence>
<keyword evidence="13" id="KW-1185">Reference proteome</keyword>
<dbReference type="Gene3D" id="3.40.1190.20">
    <property type="match status" value="1"/>
</dbReference>
<feature type="binding site" evidence="11">
    <location>
        <position position="45"/>
    </location>
    <ligand>
        <name>substrate</name>
    </ligand>
</feature>
<dbReference type="KEGG" id="emar:D1013_10060"/>
<sequence>MDSTTLWNHIESIREKSPLVHNIANFVVMNNTANALLATGASPIMAHAHSEIPEMVNICQASVINIGTLDEYWQQSMFLAADKASSLGKPFVVDPVGAGATSFRDQTLSELLNYRPTVVRGNASEIMALAKLNTTPTKGVDSTAESNEAIEAGLSINEAFGSVVCISGKTDIVLDGKKKVFLKNGHELMTKVTGLGCSATAIIGAFIAVIDNKLEAVSAAMSLMAVAGELAAKNADGPGSLQMHLLDKLHNLTAEEFSSLLKFSVE</sequence>
<dbReference type="GO" id="GO:0009228">
    <property type="term" value="P:thiamine biosynthetic process"/>
    <property type="evidence" value="ECO:0007669"/>
    <property type="project" value="UniProtKB-KW"/>
</dbReference>
<evidence type="ECO:0000256" key="9">
    <source>
        <dbReference type="ARBA" id="ARBA00022842"/>
    </source>
</evidence>
<dbReference type="EMBL" id="CP032050">
    <property type="protein sequence ID" value="AYN67689.1"/>
    <property type="molecule type" value="Genomic_DNA"/>
</dbReference>
<gene>
    <name evidence="11" type="primary">thiM</name>
    <name evidence="12" type="ORF">D1013_10060</name>
</gene>
<dbReference type="GO" id="GO:0000287">
    <property type="term" value="F:magnesium ion binding"/>
    <property type="evidence" value="ECO:0007669"/>
    <property type="project" value="UniProtKB-UniRule"/>
</dbReference>
<dbReference type="RefSeq" id="WP_121848705.1">
    <property type="nucleotide sequence ID" value="NZ_CP032050.1"/>
</dbReference>
<dbReference type="UniPathway" id="UPA00060">
    <property type="reaction ID" value="UER00139"/>
</dbReference>
<keyword evidence="5 11" id="KW-0479">Metal-binding</keyword>
<dbReference type="InterPro" id="IPR000417">
    <property type="entry name" value="Hyethyz_kinase"/>
</dbReference>
<dbReference type="GO" id="GO:0009229">
    <property type="term" value="P:thiamine diphosphate biosynthetic process"/>
    <property type="evidence" value="ECO:0007669"/>
    <property type="project" value="UniProtKB-UniRule"/>
</dbReference>
<evidence type="ECO:0000256" key="7">
    <source>
        <dbReference type="ARBA" id="ARBA00022777"/>
    </source>
</evidence>
<dbReference type="SUPFAM" id="SSF53613">
    <property type="entry name" value="Ribokinase-like"/>
    <property type="match status" value="1"/>
</dbReference>
<protein>
    <recommendedName>
        <fullName evidence="11">Hydroxyethylthiazole kinase</fullName>
        <ecNumber evidence="11">2.7.1.50</ecNumber>
    </recommendedName>
    <alternativeName>
        <fullName evidence="11">4-methyl-5-beta-hydroxyethylthiazole kinase</fullName>
        <shortName evidence="11">TH kinase</shortName>
        <shortName evidence="11">Thz kinase</shortName>
    </alternativeName>
</protein>
<dbReference type="Proteomes" id="UP000276309">
    <property type="component" value="Chromosome"/>
</dbReference>
<comment type="similarity">
    <text evidence="11">Belongs to the Thz kinase family.</text>
</comment>
<keyword evidence="4 11" id="KW-0808">Transferase</keyword>
<dbReference type="OrthoDB" id="9778146at2"/>
<dbReference type="HAMAP" id="MF_00228">
    <property type="entry name" value="Thz_kinase"/>
    <property type="match status" value="1"/>
</dbReference>
<dbReference type="CDD" id="cd01170">
    <property type="entry name" value="THZ_kinase"/>
    <property type="match status" value="1"/>
</dbReference>
<proteinExistence type="inferred from homology"/>
<dbReference type="GO" id="GO:0004417">
    <property type="term" value="F:hydroxyethylthiazole kinase activity"/>
    <property type="evidence" value="ECO:0007669"/>
    <property type="project" value="UniProtKB-UniRule"/>
</dbReference>
<evidence type="ECO:0000313" key="12">
    <source>
        <dbReference type="EMBL" id="AYN67689.1"/>
    </source>
</evidence>
<comment type="function">
    <text evidence="11">Catalyzes the phosphorylation of the hydroxyl group of 4-methyl-5-beta-hydroxyethylthiazole (THZ).</text>
</comment>
<dbReference type="Pfam" id="PF02110">
    <property type="entry name" value="HK"/>
    <property type="match status" value="1"/>
</dbReference>
<comment type="catalytic activity">
    <reaction evidence="1 11">
        <text>5-(2-hydroxyethyl)-4-methylthiazole + ATP = 4-methyl-5-(2-phosphooxyethyl)-thiazole + ADP + H(+)</text>
        <dbReference type="Rhea" id="RHEA:24212"/>
        <dbReference type="ChEBI" id="CHEBI:15378"/>
        <dbReference type="ChEBI" id="CHEBI:17957"/>
        <dbReference type="ChEBI" id="CHEBI:30616"/>
        <dbReference type="ChEBI" id="CHEBI:58296"/>
        <dbReference type="ChEBI" id="CHEBI:456216"/>
        <dbReference type="EC" id="2.7.1.50"/>
    </reaction>
</comment>
<accession>A0A3G2L5Y7</accession>
<keyword evidence="9 11" id="KW-0460">Magnesium</keyword>
<keyword evidence="7 11" id="KW-0418">Kinase</keyword>
<dbReference type="EC" id="2.7.1.50" evidence="11"/>
<feature type="binding site" evidence="11">
    <location>
        <position position="120"/>
    </location>
    <ligand>
        <name>ATP</name>
        <dbReference type="ChEBI" id="CHEBI:30616"/>
    </ligand>
</feature>
<evidence type="ECO:0000256" key="6">
    <source>
        <dbReference type="ARBA" id="ARBA00022741"/>
    </source>
</evidence>
<evidence type="ECO:0000256" key="5">
    <source>
        <dbReference type="ARBA" id="ARBA00022723"/>
    </source>
</evidence>
<comment type="pathway">
    <text evidence="3 11">Cofactor biosynthesis; thiamine diphosphate biosynthesis; 4-methyl-5-(2-phosphoethyl)-thiazole from 5-(2-hydroxyethyl)-4-methylthiazole: step 1/1.</text>
</comment>
<feature type="binding site" evidence="11">
    <location>
        <position position="194"/>
    </location>
    <ligand>
        <name>substrate</name>
    </ligand>
</feature>
<evidence type="ECO:0000256" key="10">
    <source>
        <dbReference type="ARBA" id="ARBA00022977"/>
    </source>
</evidence>
<name>A0A3G2L5Y7_9FLAO</name>